<gene>
    <name evidence="2" type="ordered locus">LEPBI_II0223</name>
</gene>
<accession>B0SU72</accession>
<dbReference type="HOGENOM" id="CLU_2935958_0_0_12"/>
<dbReference type="EMBL" id="CP000787">
    <property type="protein sequence ID" value="ABZ99756.1"/>
    <property type="molecule type" value="Genomic_DNA"/>
</dbReference>
<keyword evidence="3" id="KW-1185">Reference proteome</keyword>
<feature type="region of interest" description="Disordered" evidence="1">
    <location>
        <begin position="38"/>
        <end position="60"/>
    </location>
</feature>
<evidence type="ECO:0000256" key="1">
    <source>
        <dbReference type="SAM" id="MobiDB-lite"/>
    </source>
</evidence>
<name>B0SU72_LEPBP</name>
<sequence>MIKLASQYIPQGNELEVTFNDTKVIEYFKNNPINGVTVRTDRGKSQSKGHGTHLHFQFKK</sequence>
<proteinExistence type="predicted"/>
<evidence type="ECO:0000313" key="3">
    <source>
        <dbReference type="Proteomes" id="UP000001847"/>
    </source>
</evidence>
<organism evidence="2 3">
    <name type="scientific">Leptospira biflexa serovar Patoc (strain Patoc 1 / ATCC 23582 / Paris)</name>
    <dbReference type="NCBI Taxonomy" id="456481"/>
    <lineage>
        <taxon>Bacteria</taxon>
        <taxon>Pseudomonadati</taxon>
        <taxon>Spirochaetota</taxon>
        <taxon>Spirochaetia</taxon>
        <taxon>Leptospirales</taxon>
        <taxon>Leptospiraceae</taxon>
        <taxon>Leptospira</taxon>
    </lineage>
</organism>
<evidence type="ECO:0000313" key="2">
    <source>
        <dbReference type="EMBL" id="ABZ99756.1"/>
    </source>
</evidence>
<dbReference type="Proteomes" id="UP000001847">
    <property type="component" value="Chromosome II"/>
</dbReference>
<reference evidence="2 3" key="1">
    <citation type="journal article" date="2008" name="PLoS ONE">
        <title>Genome sequence of the saprophyte Leptospira biflexa provides insights into the evolution of Leptospira and the pathogenesis of leptospirosis.</title>
        <authorList>
            <person name="Picardeau M."/>
            <person name="Bulach D.M."/>
            <person name="Bouchier C."/>
            <person name="Zuerner R.L."/>
            <person name="Zidane N."/>
            <person name="Wilson P.J."/>
            <person name="Creno S."/>
            <person name="Kuczek E.S."/>
            <person name="Bommezzadri S."/>
            <person name="Davis J.C."/>
            <person name="McGrath A."/>
            <person name="Johnson M.J."/>
            <person name="Boursaux-Eude C."/>
            <person name="Seemann T."/>
            <person name="Rouy Z."/>
            <person name="Coppel R.L."/>
            <person name="Rood J.I."/>
            <person name="Lajus A."/>
            <person name="Davies J.K."/>
            <person name="Medigue C."/>
            <person name="Adler B."/>
        </authorList>
    </citation>
    <scope>NUCLEOTIDE SEQUENCE [LARGE SCALE GENOMIC DNA]</scope>
    <source>
        <strain evidence="3">Patoc 1 / ATCC 23582 / Paris</strain>
    </source>
</reference>
<dbReference type="STRING" id="456481.LEPBI_II0223"/>
<dbReference type="KEGG" id="lbi:LEPBI_II0223"/>
<protein>
    <submittedName>
        <fullName evidence="2">Uncharacterized protein</fullName>
    </submittedName>
</protein>
<dbReference type="AlphaFoldDB" id="B0SU72"/>
<feature type="compositionally biased region" description="Basic residues" evidence="1">
    <location>
        <begin position="45"/>
        <end position="60"/>
    </location>
</feature>